<evidence type="ECO:0000256" key="4">
    <source>
        <dbReference type="ARBA" id="ARBA00022679"/>
    </source>
</evidence>
<name>A0ABW8M4M6_9ACTN</name>
<dbReference type="SMART" id="SM00823">
    <property type="entry name" value="PKS_PP"/>
    <property type="match status" value="2"/>
</dbReference>
<keyword evidence="2" id="KW-0596">Phosphopantetheine</keyword>
<evidence type="ECO:0000259" key="11">
    <source>
        <dbReference type="PROSITE" id="PS52004"/>
    </source>
</evidence>
<dbReference type="InterPro" id="IPR014043">
    <property type="entry name" value="Acyl_transferase_dom"/>
</dbReference>
<dbReference type="Pfam" id="PF00550">
    <property type="entry name" value="PP-binding"/>
    <property type="match status" value="2"/>
</dbReference>
<dbReference type="CDD" id="cd00833">
    <property type="entry name" value="PKS"/>
    <property type="match status" value="3"/>
</dbReference>
<dbReference type="PROSITE" id="PS52019">
    <property type="entry name" value="PKS_MFAS_DH"/>
    <property type="match status" value="1"/>
</dbReference>
<accession>A0ABW8M4M6</accession>
<dbReference type="Pfam" id="PF16197">
    <property type="entry name" value="KAsynt_C_assoc"/>
    <property type="match status" value="2"/>
</dbReference>
<feature type="domain" description="Ketosynthase family 3 (KS3)" evidence="11">
    <location>
        <begin position="2831"/>
        <end position="3096"/>
    </location>
</feature>
<dbReference type="SMART" id="SM00827">
    <property type="entry name" value="PKS_AT"/>
    <property type="match status" value="2"/>
</dbReference>
<dbReference type="SMART" id="SM01294">
    <property type="entry name" value="PKS_PP_betabranch"/>
    <property type="match status" value="1"/>
</dbReference>
<dbReference type="Gene3D" id="3.40.366.10">
    <property type="entry name" value="Malonyl-Coenzyme A Acyl Carrier Protein, domain 2"/>
    <property type="match status" value="2"/>
</dbReference>
<dbReference type="InterPro" id="IPR020841">
    <property type="entry name" value="PKS_Beta-ketoAc_synthase_dom"/>
</dbReference>
<dbReference type="InterPro" id="IPR014030">
    <property type="entry name" value="Ketoacyl_synth_N"/>
</dbReference>
<dbReference type="InterPro" id="IPR020806">
    <property type="entry name" value="PKS_PP-bd"/>
</dbReference>
<dbReference type="InterPro" id="IPR057326">
    <property type="entry name" value="KR_dom"/>
</dbReference>
<feature type="domain" description="Ketosynthase family 3 (KS3)" evidence="11">
    <location>
        <begin position="1"/>
        <end position="433"/>
    </location>
</feature>
<evidence type="ECO:0000256" key="3">
    <source>
        <dbReference type="ARBA" id="ARBA00022553"/>
    </source>
</evidence>
<organism evidence="13 14">
    <name type="scientific">Streptomyces milbemycinicus</name>
    <dbReference type="NCBI Taxonomy" id="476552"/>
    <lineage>
        <taxon>Bacteria</taxon>
        <taxon>Bacillati</taxon>
        <taxon>Actinomycetota</taxon>
        <taxon>Actinomycetes</taxon>
        <taxon>Kitasatosporales</taxon>
        <taxon>Streptomycetaceae</taxon>
        <taxon>Streptomyces</taxon>
    </lineage>
</organism>
<dbReference type="InterPro" id="IPR020807">
    <property type="entry name" value="PKS_DH"/>
</dbReference>
<evidence type="ECO:0000313" key="13">
    <source>
        <dbReference type="EMBL" id="MFK4273125.1"/>
    </source>
</evidence>
<feature type="domain" description="Carrier" evidence="10">
    <location>
        <begin position="2739"/>
        <end position="2814"/>
    </location>
</feature>
<dbReference type="InterPro" id="IPR009081">
    <property type="entry name" value="PP-bd_ACP"/>
</dbReference>
<dbReference type="InterPro" id="IPR049551">
    <property type="entry name" value="PKS_DH_C"/>
</dbReference>
<dbReference type="Gene3D" id="1.10.1200.10">
    <property type="entry name" value="ACP-like"/>
    <property type="match status" value="2"/>
</dbReference>
<comment type="pathway">
    <text evidence="1">Antibiotic biosynthesis.</text>
</comment>
<dbReference type="PROSITE" id="PS52004">
    <property type="entry name" value="KS3_2"/>
    <property type="match status" value="3"/>
</dbReference>
<dbReference type="SUPFAM" id="SSF55048">
    <property type="entry name" value="Probable ACP-binding domain of malonyl-CoA ACP transacylase"/>
    <property type="match status" value="2"/>
</dbReference>
<evidence type="ECO:0000313" key="14">
    <source>
        <dbReference type="Proteomes" id="UP001620295"/>
    </source>
</evidence>
<dbReference type="InterPro" id="IPR050091">
    <property type="entry name" value="PKS_NRPS_Biosynth_Enz"/>
</dbReference>
<dbReference type="EMBL" id="JBJDQH010000043">
    <property type="protein sequence ID" value="MFK4273125.1"/>
    <property type="molecule type" value="Genomic_DNA"/>
</dbReference>
<dbReference type="Pfam" id="PF00109">
    <property type="entry name" value="ketoacyl-synt"/>
    <property type="match status" value="3"/>
</dbReference>
<dbReference type="InterPro" id="IPR049900">
    <property type="entry name" value="PKS_mFAS_DH"/>
</dbReference>
<feature type="active site" description="Proton acceptor; for dehydratase activity" evidence="8">
    <location>
        <position position="1986"/>
    </location>
</feature>
<feature type="compositionally biased region" description="Basic and acidic residues" evidence="9">
    <location>
        <begin position="40"/>
        <end position="50"/>
    </location>
</feature>
<dbReference type="Pfam" id="PF22953">
    <property type="entry name" value="SpnB_Rossmann"/>
    <property type="match status" value="1"/>
</dbReference>
<evidence type="ECO:0000259" key="10">
    <source>
        <dbReference type="PROSITE" id="PS50075"/>
    </source>
</evidence>
<dbReference type="Gene3D" id="3.10.129.110">
    <property type="entry name" value="Polyketide synthase dehydratase"/>
    <property type="match status" value="1"/>
</dbReference>
<dbReference type="Pfam" id="PF00698">
    <property type="entry name" value="Acyl_transf_1"/>
    <property type="match status" value="2"/>
</dbReference>
<dbReference type="Gene3D" id="3.30.70.3290">
    <property type="match status" value="2"/>
</dbReference>
<dbReference type="PROSITE" id="PS00606">
    <property type="entry name" value="KS3_1"/>
    <property type="match status" value="2"/>
</dbReference>
<evidence type="ECO:0000256" key="5">
    <source>
        <dbReference type="ARBA" id="ARBA00023194"/>
    </source>
</evidence>
<dbReference type="Pfam" id="PF21089">
    <property type="entry name" value="PKS_DH_N"/>
    <property type="match status" value="1"/>
</dbReference>
<dbReference type="InterPro" id="IPR016035">
    <property type="entry name" value="Acyl_Trfase/lysoPLipase"/>
</dbReference>
<dbReference type="InterPro" id="IPR018201">
    <property type="entry name" value="Ketoacyl_synth_AS"/>
</dbReference>
<evidence type="ECO:0000256" key="2">
    <source>
        <dbReference type="ARBA" id="ARBA00022450"/>
    </source>
</evidence>
<feature type="region of interest" description="N-terminal hotdog fold" evidence="8">
    <location>
        <begin position="1954"/>
        <end position="2078"/>
    </location>
</feature>
<dbReference type="SUPFAM" id="SSF53901">
    <property type="entry name" value="Thiolase-like"/>
    <property type="match status" value="3"/>
</dbReference>
<feature type="region of interest" description="Disordered" evidence="9">
    <location>
        <begin position="28"/>
        <end position="70"/>
    </location>
</feature>
<dbReference type="InterPro" id="IPR036291">
    <property type="entry name" value="NAD(P)-bd_dom_sf"/>
</dbReference>
<evidence type="ECO:0000256" key="8">
    <source>
        <dbReference type="PROSITE-ProRule" id="PRU01363"/>
    </source>
</evidence>
<dbReference type="InterPro" id="IPR014031">
    <property type="entry name" value="Ketoacyl_synth_C"/>
</dbReference>
<evidence type="ECO:0000256" key="7">
    <source>
        <dbReference type="ARBA" id="ARBA00023315"/>
    </source>
</evidence>
<dbReference type="SMART" id="SM00822">
    <property type="entry name" value="PKS_KR"/>
    <property type="match status" value="1"/>
</dbReference>
<dbReference type="PROSITE" id="PS00012">
    <property type="entry name" value="PHOSPHOPANTETHEINE"/>
    <property type="match status" value="2"/>
</dbReference>
<evidence type="ECO:0000256" key="1">
    <source>
        <dbReference type="ARBA" id="ARBA00004792"/>
    </source>
</evidence>
<dbReference type="SMART" id="SM00825">
    <property type="entry name" value="PKS_KS"/>
    <property type="match status" value="3"/>
</dbReference>
<dbReference type="Pfam" id="PF02801">
    <property type="entry name" value="Ketoacyl-synt_C"/>
    <property type="match status" value="2"/>
</dbReference>
<dbReference type="PROSITE" id="PS50075">
    <property type="entry name" value="CARRIER"/>
    <property type="match status" value="2"/>
</dbReference>
<feature type="region of interest" description="Disordered" evidence="9">
    <location>
        <begin position="950"/>
        <end position="974"/>
    </location>
</feature>
<dbReference type="InterPro" id="IPR042104">
    <property type="entry name" value="PKS_dehydratase_sf"/>
</dbReference>
<dbReference type="RefSeq" id="WP_404749167.1">
    <property type="nucleotide sequence ID" value="NZ_JBJDQH010000043.1"/>
</dbReference>
<feature type="compositionally biased region" description="Gly residues" evidence="9">
    <location>
        <begin position="493"/>
        <end position="505"/>
    </location>
</feature>
<feature type="region of interest" description="C-terminal hotdog fold" evidence="8">
    <location>
        <begin position="2106"/>
        <end position="2244"/>
    </location>
</feature>
<evidence type="ECO:0000256" key="6">
    <source>
        <dbReference type="ARBA" id="ARBA00023268"/>
    </source>
</evidence>
<dbReference type="InterPro" id="IPR013968">
    <property type="entry name" value="PKS_KR"/>
</dbReference>
<dbReference type="InterPro" id="IPR001227">
    <property type="entry name" value="Ac_transferase_dom_sf"/>
</dbReference>
<evidence type="ECO:0000259" key="12">
    <source>
        <dbReference type="PROSITE" id="PS52019"/>
    </source>
</evidence>
<sequence>MVGLSCRLPSAPDPARFWELLRDGVSAVSEPPPGRRGHAHHENAHHEHGDGGLGHGGSGDGGPGHRGHGAFLADVDRFDAEFFGISPREARAMDPQQRLMLELGWEVLEDAGMPPDAVRGSDTGVFVGVTADDYGTLDRRRGVAGIGHHTLTGLNRSIIANRVSYFLGLRGPSLVVDTGQSSSLVAVHLACESLRRGESRTALAGGVQLNLTPESTEAAARFGGLSPDGRCFTFDERANGYVRGEGGGLVLLKPLADAVADGDEIYCVIEGGAVNNDGAGDALTTPDQRAQQAVLRAACRRAGADPTAVRYVELHGTGTRVGDPVEAAALGAVYGAGRSADEPLLVGSAKTNVGHLEGAAGIVGLLKVALSLRHGTLPASLNFERPNPRIRFDEWRLDVVTSPRPWPAHHGSVLAGVSSFGMGGTNCHLVVSDAASLGRATSAAAGPATDLMAAADGEGSEGPEPGFVPWLLSGRTPDALRAQAARLAAHVTGDGGAAGSDGADGGPETSPTAIADVGFSLATTRATFDHRAVVLARHRDGALRTLTALADGTLGSGAIQGSAPYSAATTAFLFSGQGSQRAGAGQELYRRYPVFARVLDDVCSLTDGHLERPLREVMFAPEGTDDADLLHRTAYTQPALFALHVALFRLLESWGTTADFVAGHSIGAVAAAHVAGVLSLADACTLVAARGRLMQALPTGGAMASIQAPEDEVRPLLAGREHEISLAAVNGPASVVVAGDEGAVEDVVAHFADAGHRTKRLRVSHAFHSPRMDAMLDDFRQVVAGLSLAEPRLPVVSDLTGELATAEQLCSAEYWARHARETVRFADTVRTLRDRGVGAFLELGPDGVLTGMTRECLDQLPTSATDAEDTQGPIDTAPAVVRTLRSGSDESLTALTAMAELHVHGVPVRWDAYFAQQGGRRVALPTYAFQRERHWLDGQPGGQVTEYSPAALPGAPESVPGEAPAPAPAEPAARRPRVDMARLVRAETAMVLGYAEPEQFDASLTFKQLGFDSTMTVELVSRLRSATGLRLPDTALFDHPTPDRIAAWLATETSGATGTGETPPRAPAAPADEPVVIVGMGCRYPGGVDTPEALWDLVASEVDAVSAMPADRGWAAEVLATQRPGGFLYDADRFDAALFGISPREALAMDPQQRLALEVTWEAVERAGIAPSSLHGSRTGVFVGAMAQDYGPRLHEATGDAEGYVLTGTSPSVLSGRVAYTLGLRGPALTVDTACSSSLVALHLAAQSLRSGECSLALAGGVTVMSEPGIFVEFAKQGGLSEDGRCKAFAEAADGTGWSEGVGMLVLERLSDARRNGHRILAVLRGSAVNSDGASNGLTAPSGVSQQQVIGQALAGAGLVPADVDAVEAHGTGTRLGDPIEAQAILATYGQGRDAGRPLLLGSIKSNIGHTQAAAGVAGVIKMVMAMRQGTLPRTLHVDAPSSHVDWTAGAVELLTEPMSWPEAERPRRAGVSSFGISGTNAHVIVEQAPHEPPPATAAELAPLDTTHEAAPRVVPWPVSGRTDAALRAQLDRLHSFLADTRAPAPDIGYSLATTRAQLEHRAVLLATPDGVVEAARGVAASTGPLTLLFAGQGAQRIGMGRELAHRFPVFARALDEVCTLLDGELGRPLREVMFGADAAALDRTEYAQPALFALEVALFRLAESWGIVPDLLIGHSIGEIAAAHIAGVLSLGDACALVAARGRLMQALPEGGAMVALRAGEDEVEPLLVDHADRAQLAAVNGPSSVVLSGDAETVADIAARFEARGRKATRLRVSHAFHSPLMAPMLADFRAAVERLAFQEPRVPIVSTVTGEVVDAARISTPDYWVDHVVRPVRFAAAIGEAASAGSRVFLELGPDATLTALTGDNLAELPGVTAVPMLRTDRGEDDDTAAVTAAARLHTHGVPVQWPALFAGTGARRVELPTYAFQRERYWAGRTAGAADVASAGLDRPEHPLLGAVVRLPDTGGLLCTGVLSTTAQPWLADHVVAGQVLFPGTGFVELAVRAGDEAGCGLVRELTLTAPLVLPEHGGIPVQVALGPPDDTGCRTLGIYSRPDDAPDAPWVRHATGVLAPGEHDAPGRVPVPADEGSAADQWTYGRTWPPADAVPLDLDGFYERRSAAGFDYGPAFRGVRALWQTEEAVLAEVALPEHIAGDAAAFGLHPALLDAALHIVSNTGLDDSAGARLPFAWTGVSLHASGASVLRVRMSRAGDDTVTLTVADTQGQVVASVRSLALLPYTPDGGRRAGQPLLRLDWVAVDAAPSTEDGQARRWTVADQGAWGLADALRSAGETVVDEATAPADVVLVPVAAPAGAAAEDDALDAVRAATSAVLDRLQRHLRDADEPENTPAVVFVTRGAVATDADASPDLVGAAVWGLVRSAQHESPGSFVLLDLDPDLGLDPDGTDAPPTAGSLRAALELDEPQLAVREGRLLTPRLTPVRPSEQVAEPRPEPVWDTGGTVLVTGGLSGLGAQVARHLADAHGVRHLLLAGRRGRATEGADDLVAELARLGAEVSVVACDVSDRAAVARLIGDIPAAHPLTGVVHAAGVLDDGLVEALTEERLDTVFRPKAAGAWHLHELTRSHDLTAFTVFSSVFGVLGNAGQGSYTAANAFLDALVRRRAAQGLPGLAIAWGPWPQGSGMTSTLTDAEMRRMARAGLPPLTAEQGLAWFDAAPTAGEPAVVAAQVDRAALRARGTVPAAFRALVPAPVRRAVAAGAPGAQAGPLPELAGLTGADLADAVSRLVRTAVAVVLGHPSAEAVDPSLTFQDLGLDSLTSVELRNQLTETTGVRLPTTLIFDYPTPEAVAHFLSARSQGTTAAPQVAAAPAVTGDPIVIVGMACRYPGGVSSPEELWELTAQGRDGISDFPDDRGWSLPDVSFARVGGFLYDAGDFDAGFFGISPREALAIDPQQRLLLETSWEALERAGMDPLTLKGSATGVFAGVMYHDYPVAGDGLPEALRGFVVNGTSGSVASGRVAYTLGLEGPAVTIDTACSSSLVAVHMAAQALRSGECSLALAGGVTVMATPETFVDFDRQGGLASDGRCKSFSDTADGTGWSEGVGVLVLERLSDARRLGHEVLAVVRGSAVNQDGASNG</sequence>
<dbReference type="InterPro" id="IPR055123">
    <property type="entry name" value="SpnB-like_Rossmann"/>
</dbReference>
<dbReference type="InterPro" id="IPR006162">
    <property type="entry name" value="Ppantetheine_attach_site"/>
</dbReference>
<dbReference type="InterPro" id="IPR016036">
    <property type="entry name" value="Malonyl_transacylase_ACP-bd"/>
</dbReference>
<keyword evidence="7" id="KW-0012">Acyltransferase</keyword>
<dbReference type="InterPro" id="IPR032821">
    <property type="entry name" value="PKS_assoc"/>
</dbReference>
<dbReference type="Gene3D" id="3.40.50.720">
    <property type="entry name" value="NAD(P)-binding Rossmann-like Domain"/>
    <property type="match status" value="1"/>
</dbReference>
<dbReference type="InterPro" id="IPR016039">
    <property type="entry name" value="Thiolase-like"/>
</dbReference>
<dbReference type="PANTHER" id="PTHR43775">
    <property type="entry name" value="FATTY ACID SYNTHASE"/>
    <property type="match status" value="1"/>
</dbReference>
<feature type="non-terminal residue" evidence="13">
    <location>
        <position position="3096"/>
    </location>
</feature>
<dbReference type="PANTHER" id="PTHR43775:SF51">
    <property type="entry name" value="INACTIVE PHENOLPHTHIOCEROL SYNTHESIS POLYKETIDE SYNTHASE TYPE I PKS1-RELATED"/>
    <property type="match status" value="1"/>
</dbReference>
<proteinExistence type="predicted"/>
<evidence type="ECO:0000256" key="9">
    <source>
        <dbReference type="SAM" id="MobiDB-lite"/>
    </source>
</evidence>
<dbReference type="SUPFAM" id="SSF47336">
    <property type="entry name" value="ACP-like"/>
    <property type="match status" value="2"/>
</dbReference>
<keyword evidence="5" id="KW-0045">Antibiotic biosynthesis</keyword>
<dbReference type="SMART" id="SM00826">
    <property type="entry name" value="PKS_DH"/>
    <property type="match status" value="1"/>
</dbReference>
<dbReference type="CDD" id="cd08956">
    <property type="entry name" value="KR_3_FAS_SDR_x"/>
    <property type="match status" value="1"/>
</dbReference>
<gene>
    <name evidence="13" type="ORF">ACI2L5_50990</name>
</gene>
<feature type="domain" description="PKS/mFAS DH" evidence="12">
    <location>
        <begin position="1954"/>
        <end position="2244"/>
    </location>
</feature>
<protein>
    <submittedName>
        <fullName evidence="13">Type I polyketide synthase</fullName>
    </submittedName>
</protein>
<dbReference type="Proteomes" id="UP001620295">
    <property type="component" value="Unassembled WGS sequence"/>
</dbReference>
<keyword evidence="4" id="KW-0808">Transferase</keyword>
<feature type="region of interest" description="Disordered" evidence="9">
    <location>
        <begin position="492"/>
        <end position="511"/>
    </location>
</feature>
<keyword evidence="6" id="KW-0511">Multifunctional enzyme</keyword>
<reference evidence="13 14" key="1">
    <citation type="submission" date="2024-11" db="EMBL/GenBank/DDBJ databases">
        <title>The Natural Products Discovery Center: Release of the First 8490 Sequenced Strains for Exploring Actinobacteria Biosynthetic Diversity.</title>
        <authorList>
            <person name="Kalkreuter E."/>
            <person name="Kautsar S.A."/>
            <person name="Yang D."/>
            <person name="Bader C.D."/>
            <person name="Teijaro C.N."/>
            <person name="Fluegel L."/>
            <person name="Davis C.M."/>
            <person name="Simpson J.R."/>
            <person name="Lauterbach L."/>
            <person name="Steele A.D."/>
            <person name="Gui C."/>
            <person name="Meng S."/>
            <person name="Li G."/>
            <person name="Viehrig K."/>
            <person name="Ye F."/>
            <person name="Su P."/>
            <person name="Kiefer A.F."/>
            <person name="Nichols A."/>
            <person name="Cepeda A.J."/>
            <person name="Yan W."/>
            <person name="Fan B."/>
            <person name="Jiang Y."/>
            <person name="Adhikari A."/>
            <person name="Zheng C.-J."/>
            <person name="Schuster L."/>
            <person name="Cowan T.M."/>
            <person name="Smanski M.J."/>
            <person name="Chevrette M.G."/>
            <person name="De Carvalho L.P.S."/>
            <person name="Shen B."/>
        </authorList>
    </citation>
    <scope>NUCLEOTIDE SEQUENCE [LARGE SCALE GENOMIC DNA]</scope>
    <source>
        <strain evidence="13 14">NPDC020863</strain>
    </source>
</reference>
<dbReference type="Gene3D" id="3.40.47.10">
    <property type="match status" value="3"/>
</dbReference>
<comment type="caution">
    <text evidence="13">The sequence shown here is derived from an EMBL/GenBank/DDBJ whole genome shotgun (WGS) entry which is preliminary data.</text>
</comment>
<dbReference type="SUPFAM" id="SSF51735">
    <property type="entry name" value="NAD(P)-binding Rossmann-fold domains"/>
    <property type="match status" value="2"/>
</dbReference>
<feature type="domain" description="Ketosynthase family 3 (KS3)" evidence="11">
    <location>
        <begin position="1072"/>
        <end position="1488"/>
    </location>
</feature>
<dbReference type="Pfam" id="PF08659">
    <property type="entry name" value="KR"/>
    <property type="match status" value="1"/>
</dbReference>
<dbReference type="SUPFAM" id="SSF52151">
    <property type="entry name" value="FabD/lysophospholipase-like"/>
    <property type="match status" value="2"/>
</dbReference>
<feature type="compositionally biased region" description="Gly residues" evidence="9">
    <location>
        <begin position="51"/>
        <end position="64"/>
    </location>
</feature>
<keyword evidence="14" id="KW-1185">Reference proteome</keyword>
<feature type="active site" description="Proton donor; for dehydratase activity" evidence="8">
    <location>
        <position position="2167"/>
    </location>
</feature>
<feature type="domain" description="Carrier" evidence="10">
    <location>
        <begin position="978"/>
        <end position="1053"/>
    </location>
</feature>
<dbReference type="Pfam" id="PF14765">
    <property type="entry name" value="PS-DH"/>
    <property type="match status" value="1"/>
</dbReference>
<feature type="compositionally biased region" description="Low complexity" evidence="9">
    <location>
        <begin position="953"/>
        <end position="962"/>
    </location>
</feature>
<dbReference type="InterPro" id="IPR036736">
    <property type="entry name" value="ACP-like_sf"/>
</dbReference>
<dbReference type="InterPro" id="IPR049552">
    <property type="entry name" value="PKS_DH_N"/>
</dbReference>
<keyword evidence="3" id="KW-0597">Phosphoprotein</keyword>